<protein>
    <submittedName>
        <fullName evidence="1">Carbohydrate ABC transporter substrate-binding protein (CUT1 family)</fullName>
    </submittedName>
</protein>
<sequence length="542" mass="57869">MTVSSPIKRRTLLTLAGAGLLSGCGGGGGGRGDVSNAGKDLAPWPTHVPFPGPAPDAPGDDTGVQPLYLTYPQKLTRSVTDTVGDGSKVTAMVVTFGAPPRPVEANQLWQAVNKALNVDLDLIVVPDPEYGQKMTTLMAGTDDLPDIIMFTNLALPNALEFVQARCADLSAHLSGDAVKDYPNLANIPPYAWQGMGRVGGRIHGVPLERPKPANSLFVNRTVMDRAGIALDWNREQYIDAMKQLTGPRKWGVGWFKTLFTGLGGITYHAGSLGAPNGWAETGGAFTSTITTPQFTEALDVMSRLVAARTHFPDSLTASSTDLKAHFHNGAVASMNDGFGALNLQTLTSIGNRFELGLGRPYGAEPTPWQGPGLFGFVAFKKADDARIKLLLRVVNHLSAPFGTTEYELANYGVEGKHFTRDADGVKTLPLYDTENNSLLPIKYLGVAPSVLYLPGYPKQAQAAYDWQRAGLPKSVANPAVGLRSATEVARGAQLNQIIGDGIAAVVFGRRPLSSWPEVITQWKKAGGDRAAEELAKEKQATR</sequence>
<proteinExistence type="predicted"/>
<keyword evidence="2" id="KW-1185">Reference proteome</keyword>
<accession>A0A316F8F4</accession>
<reference evidence="1 2" key="1">
    <citation type="submission" date="2018-05" db="EMBL/GenBank/DDBJ databases">
        <title>Genomic Encyclopedia of Archaeal and Bacterial Type Strains, Phase II (KMG-II): from individual species to whole genera.</title>
        <authorList>
            <person name="Goeker M."/>
        </authorList>
    </citation>
    <scope>NUCLEOTIDE SEQUENCE [LARGE SCALE GENOMIC DNA]</scope>
    <source>
        <strain evidence="1 2">DSM 45184</strain>
    </source>
</reference>
<evidence type="ECO:0000313" key="2">
    <source>
        <dbReference type="Proteomes" id="UP000245697"/>
    </source>
</evidence>
<dbReference type="InterPro" id="IPR006059">
    <property type="entry name" value="SBP"/>
</dbReference>
<dbReference type="PROSITE" id="PS51318">
    <property type="entry name" value="TAT"/>
    <property type="match status" value="1"/>
</dbReference>
<dbReference type="Proteomes" id="UP000245697">
    <property type="component" value="Unassembled WGS sequence"/>
</dbReference>
<comment type="caution">
    <text evidence="1">The sequence shown here is derived from an EMBL/GenBank/DDBJ whole genome shotgun (WGS) entry which is preliminary data.</text>
</comment>
<organism evidence="1 2">
    <name type="scientific">Actinoplanes xinjiangensis</name>
    <dbReference type="NCBI Taxonomy" id="512350"/>
    <lineage>
        <taxon>Bacteria</taxon>
        <taxon>Bacillati</taxon>
        <taxon>Actinomycetota</taxon>
        <taxon>Actinomycetes</taxon>
        <taxon>Micromonosporales</taxon>
        <taxon>Micromonosporaceae</taxon>
        <taxon>Actinoplanes</taxon>
    </lineage>
</organism>
<dbReference type="OrthoDB" id="2513152at2"/>
<name>A0A316F8F4_9ACTN</name>
<dbReference type="Pfam" id="PF01547">
    <property type="entry name" value="SBP_bac_1"/>
    <property type="match status" value="1"/>
</dbReference>
<dbReference type="AlphaFoldDB" id="A0A316F8F4"/>
<evidence type="ECO:0000313" key="1">
    <source>
        <dbReference type="EMBL" id="PWK43483.1"/>
    </source>
</evidence>
<gene>
    <name evidence="1" type="ORF">BC793_113165</name>
</gene>
<dbReference type="RefSeq" id="WP_109597238.1">
    <property type="nucleotide sequence ID" value="NZ_BONA01000063.1"/>
</dbReference>
<dbReference type="InterPro" id="IPR006311">
    <property type="entry name" value="TAT_signal"/>
</dbReference>
<dbReference type="Gene3D" id="3.40.190.10">
    <property type="entry name" value="Periplasmic binding protein-like II"/>
    <property type="match status" value="1"/>
</dbReference>
<dbReference type="EMBL" id="QGGR01000013">
    <property type="protein sequence ID" value="PWK43483.1"/>
    <property type="molecule type" value="Genomic_DNA"/>
</dbReference>
<dbReference type="SUPFAM" id="SSF53850">
    <property type="entry name" value="Periplasmic binding protein-like II"/>
    <property type="match status" value="1"/>
</dbReference>